<evidence type="ECO:0000256" key="1">
    <source>
        <dbReference type="SAM" id="MobiDB-lite"/>
    </source>
</evidence>
<accession>A0A934IXW5</accession>
<protein>
    <submittedName>
        <fullName evidence="4">FecR domain-containing protein</fullName>
    </submittedName>
</protein>
<evidence type="ECO:0000313" key="5">
    <source>
        <dbReference type="Proteomes" id="UP000602124"/>
    </source>
</evidence>
<sequence>MMNHSAIAAIACLVLAAPALADAEGTAVGVRPDASSQSGAAELVLVVGSDVSVGDTVTTGPSGHVQLLFDDQTRLVVGPGSRLKIETYLLTGSGADRFAVNALGGTFRFISGNSPKPVYSIHTPTASIAVRGTKFDLTVGGGQTFTMLFEGALTQCYDGVCVDLEDRCDIAVTGGGLADLYGRSDERHPPAAAKFPLPNIQAAFLPDFRVPGAQACLTASPDTTGGASVTTTETGSPQVRPSPQPPELPLAEPTPQPLPQAQPVPLPQRRVP</sequence>
<dbReference type="InterPro" id="IPR006860">
    <property type="entry name" value="FecR"/>
</dbReference>
<name>A0A934IXW5_9HYPH</name>
<feature type="compositionally biased region" description="Low complexity" evidence="1">
    <location>
        <begin position="223"/>
        <end position="239"/>
    </location>
</feature>
<dbReference type="RefSeq" id="WP_198875432.1">
    <property type="nucleotide sequence ID" value="NZ_JAEKMH010000001.1"/>
</dbReference>
<dbReference type="Gene3D" id="2.60.120.1440">
    <property type="match status" value="1"/>
</dbReference>
<feature type="signal peptide" evidence="2">
    <location>
        <begin position="1"/>
        <end position="21"/>
    </location>
</feature>
<comment type="caution">
    <text evidence="4">The sequence shown here is derived from an EMBL/GenBank/DDBJ whole genome shotgun (WGS) entry which is preliminary data.</text>
</comment>
<dbReference type="Pfam" id="PF04773">
    <property type="entry name" value="FecR"/>
    <property type="match status" value="1"/>
</dbReference>
<proteinExistence type="predicted"/>
<feature type="chain" id="PRO_5037162853" evidence="2">
    <location>
        <begin position="22"/>
        <end position="272"/>
    </location>
</feature>
<dbReference type="PANTHER" id="PTHR38731:SF1">
    <property type="entry name" value="FECR PROTEIN DOMAIN-CONTAINING PROTEIN"/>
    <property type="match status" value="1"/>
</dbReference>
<keyword evidence="5" id="KW-1185">Reference proteome</keyword>
<keyword evidence="2" id="KW-0732">Signal</keyword>
<dbReference type="AlphaFoldDB" id="A0A934IXW5"/>
<reference evidence="4" key="1">
    <citation type="submission" date="2020-12" db="EMBL/GenBank/DDBJ databases">
        <title>Devosia sp. MSA67 isolated from Mo River.</title>
        <authorList>
            <person name="Ma F."/>
            <person name="Zi Z."/>
        </authorList>
    </citation>
    <scope>NUCLEOTIDE SEQUENCE</scope>
    <source>
        <strain evidence="4">MSA67</strain>
    </source>
</reference>
<organism evidence="4 5">
    <name type="scientific">Devosia sediminis</name>
    <dbReference type="NCBI Taxonomy" id="2798801"/>
    <lineage>
        <taxon>Bacteria</taxon>
        <taxon>Pseudomonadati</taxon>
        <taxon>Pseudomonadota</taxon>
        <taxon>Alphaproteobacteria</taxon>
        <taxon>Hyphomicrobiales</taxon>
        <taxon>Devosiaceae</taxon>
        <taxon>Devosia</taxon>
    </lineage>
</organism>
<gene>
    <name evidence="4" type="ORF">JEQ47_05925</name>
</gene>
<dbReference type="Proteomes" id="UP000602124">
    <property type="component" value="Unassembled WGS sequence"/>
</dbReference>
<evidence type="ECO:0000256" key="2">
    <source>
        <dbReference type="SAM" id="SignalP"/>
    </source>
</evidence>
<feature type="compositionally biased region" description="Pro residues" evidence="1">
    <location>
        <begin position="240"/>
        <end position="266"/>
    </location>
</feature>
<dbReference type="PANTHER" id="PTHR38731">
    <property type="entry name" value="LIPL45-RELATED LIPOPROTEIN-RELATED"/>
    <property type="match status" value="1"/>
</dbReference>
<evidence type="ECO:0000313" key="4">
    <source>
        <dbReference type="EMBL" id="MBJ3784250.1"/>
    </source>
</evidence>
<dbReference type="EMBL" id="JAEKMH010000001">
    <property type="protein sequence ID" value="MBJ3784250.1"/>
    <property type="molecule type" value="Genomic_DNA"/>
</dbReference>
<evidence type="ECO:0000259" key="3">
    <source>
        <dbReference type="Pfam" id="PF04773"/>
    </source>
</evidence>
<feature type="region of interest" description="Disordered" evidence="1">
    <location>
        <begin position="217"/>
        <end position="272"/>
    </location>
</feature>
<feature type="domain" description="FecR protein" evidence="3">
    <location>
        <begin position="55"/>
        <end position="152"/>
    </location>
</feature>